<dbReference type="AlphaFoldDB" id="A0A4V3D5E3"/>
<dbReference type="Proteomes" id="UP000295632">
    <property type="component" value="Unassembled WGS sequence"/>
</dbReference>
<dbReference type="RefSeq" id="WP_133580422.1">
    <property type="nucleotide sequence ID" value="NZ_SNYJ01000007.1"/>
</dbReference>
<reference evidence="1 2" key="1">
    <citation type="submission" date="2019-03" db="EMBL/GenBank/DDBJ databases">
        <title>Genomic Encyclopedia of Type Strains, Phase IV (KMG-IV): sequencing the most valuable type-strain genomes for metagenomic binning, comparative biology and taxonomic classification.</title>
        <authorList>
            <person name="Goeker M."/>
        </authorList>
    </citation>
    <scope>NUCLEOTIDE SEQUENCE [LARGE SCALE GENOMIC DNA]</scope>
    <source>
        <strain evidence="1 2">DSM 28697</strain>
    </source>
</reference>
<evidence type="ECO:0000313" key="1">
    <source>
        <dbReference type="EMBL" id="TDQ39747.1"/>
    </source>
</evidence>
<name>A0A4V3D5E3_9BACI</name>
<proteinExistence type="predicted"/>
<protein>
    <submittedName>
        <fullName evidence="1">Uncharacterized protein</fullName>
    </submittedName>
</protein>
<accession>A0A4V3D5E3</accession>
<sequence length="79" mass="9510">MDPWSPSSHLYLSDEFLQLEIEKWENEQFISFDWQEPFLFITTTLRTDMVCLPTEPLLQTAIPLSLEEPSFFIFLWHRS</sequence>
<evidence type="ECO:0000313" key="2">
    <source>
        <dbReference type="Proteomes" id="UP000295632"/>
    </source>
</evidence>
<keyword evidence="2" id="KW-1185">Reference proteome</keyword>
<organism evidence="1 2">
    <name type="scientific">Aureibacillus halotolerans</name>
    <dbReference type="NCBI Taxonomy" id="1508390"/>
    <lineage>
        <taxon>Bacteria</taxon>
        <taxon>Bacillati</taxon>
        <taxon>Bacillota</taxon>
        <taxon>Bacilli</taxon>
        <taxon>Bacillales</taxon>
        <taxon>Bacillaceae</taxon>
        <taxon>Aureibacillus</taxon>
    </lineage>
</organism>
<dbReference type="EMBL" id="SNYJ01000007">
    <property type="protein sequence ID" value="TDQ39747.1"/>
    <property type="molecule type" value="Genomic_DNA"/>
</dbReference>
<gene>
    <name evidence="1" type="ORF">EV213_107114</name>
</gene>
<comment type="caution">
    <text evidence="1">The sequence shown here is derived from an EMBL/GenBank/DDBJ whole genome shotgun (WGS) entry which is preliminary data.</text>
</comment>